<evidence type="ECO:0000256" key="1">
    <source>
        <dbReference type="SAM" id="MobiDB-lite"/>
    </source>
</evidence>
<evidence type="ECO:0000313" key="2">
    <source>
        <dbReference type="EMBL" id="CAH2326131.1"/>
    </source>
</evidence>
<feature type="compositionally biased region" description="Polar residues" evidence="1">
    <location>
        <begin position="10"/>
        <end position="26"/>
    </location>
</feature>
<feature type="compositionally biased region" description="Polar residues" evidence="1">
    <location>
        <begin position="48"/>
        <end position="65"/>
    </location>
</feature>
<feature type="region of interest" description="Disordered" evidence="1">
    <location>
        <begin position="1"/>
        <end position="96"/>
    </location>
</feature>
<dbReference type="Proteomes" id="UP001295444">
    <property type="component" value="Chromosome 12"/>
</dbReference>
<keyword evidence="3" id="KW-1185">Reference proteome</keyword>
<evidence type="ECO:0000313" key="3">
    <source>
        <dbReference type="Proteomes" id="UP001295444"/>
    </source>
</evidence>
<name>A0AAD1WS64_PELCU</name>
<dbReference type="AlphaFoldDB" id="A0AAD1WS64"/>
<protein>
    <submittedName>
        <fullName evidence="2">Uncharacterized protein</fullName>
    </submittedName>
</protein>
<proteinExistence type="predicted"/>
<sequence length="146" mass="16191">MAKDLAEKSGPTNPGYTTIRQKNSVVSAPYRPSTERQFTLRKLDKTRSTSPTNLTGNTITPNRQPKFTDRPCASLSTKRHRPQHGQDGGCEPTSNTAWESELLGNFSDSTLTSTSMIRAESALYCRQILRSRRQISIKKSRMGGTG</sequence>
<accession>A0AAD1WS64</accession>
<gene>
    <name evidence="2" type="ORF">PECUL_23A048469</name>
</gene>
<reference evidence="2" key="1">
    <citation type="submission" date="2022-03" db="EMBL/GenBank/DDBJ databases">
        <authorList>
            <person name="Alioto T."/>
            <person name="Alioto T."/>
            <person name="Gomez Garrido J."/>
        </authorList>
    </citation>
    <scope>NUCLEOTIDE SEQUENCE</scope>
</reference>
<organism evidence="2 3">
    <name type="scientific">Pelobates cultripes</name>
    <name type="common">Western spadefoot toad</name>
    <dbReference type="NCBI Taxonomy" id="61616"/>
    <lineage>
        <taxon>Eukaryota</taxon>
        <taxon>Metazoa</taxon>
        <taxon>Chordata</taxon>
        <taxon>Craniata</taxon>
        <taxon>Vertebrata</taxon>
        <taxon>Euteleostomi</taxon>
        <taxon>Amphibia</taxon>
        <taxon>Batrachia</taxon>
        <taxon>Anura</taxon>
        <taxon>Pelobatoidea</taxon>
        <taxon>Pelobatidae</taxon>
        <taxon>Pelobates</taxon>
    </lineage>
</organism>
<dbReference type="EMBL" id="OW240923">
    <property type="protein sequence ID" value="CAH2326131.1"/>
    <property type="molecule type" value="Genomic_DNA"/>
</dbReference>